<reference evidence="2" key="2">
    <citation type="submission" date="2018-05" db="EMBL/GenBank/DDBJ databases">
        <title>OgluRS3 (Oryza glumaepatula Reference Sequence Version 3).</title>
        <authorList>
            <person name="Zhang J."/>
            <person name="Kudrna D."/>
            <person name="Lee S."/>
            <person name="Talag J."/>
            <person name="Welchert J."/>
            <person name="Wing R.A."/>
        </authorList>
    </citation>
    <scope>NUCLEOTIDE SEQUENCE [LARGE SCALE GENOMIC DNA]</scope>
</reference>
<keyword evidence="3" id="KW-1185">Reference proteome</keyword>
<feature type="compositionally biased region" description="Basic and acidic residues" evidence="1">
    <location>
        <begin position="1"/>
        <end position="15"/>
    </location>
</feature>
<dbReference type="EnsemblPlants" id="OGLUM03G10330.1">
    <property type="protein sequence ID" value="OGLUM03G10330.1"/>
    <property type="gene ID" value="OGLUM03G10330"/>
</dbReference>
<proteinExistence type="predicted"/>
<evidence type="ECO:0000313" key="2">
    <source>
        <dbReference type="EnsemblPlants" id="OGLUM03G10330.1"/>
    </source>
</evidence>
<organism evidence="2">
    <name type="scientific">Oryza glumipatula</name>
    <dbReference type="NCBI Taxonomy" id="40148"/>
    <lineage>
        <taxon>Eukaryota</taxon>
        <taxon>Viridiplantae</taxon>
        <taxon>Streptophyta</taxon>
        <taxon>Embryophyta</taxon>
        <taxon>Tracheophyta</taxon>
        <taxon>Spermatophyta</taxon>
        <taxon>Magnoliopsida</taxon>
        <taxon>Liliopsida</taxon>
        <taxon>Poales</taxon>
        <taxon>Poaceae</taxon>
        <taxon>BOP clade</taxon>
        <taxon>Oryzoideae</taxon>
        <taxon>Oryzeae</taxon>
        <taxon>Oryzinae</taxon>
        <taxon>Oryza</taxon>
    </lineage>
</organism>
<feature type="region of interest" description="Disordered" evidence="1">
    <location>
        <begin position="1"/>
        <end position="44"/>
    </location>
</feature>
<protein>
    <submittedName>
        <fullName evidence="2">Uncharacterized protein</fullName>
    </submittedName>
</protein>
<name>A0A0D9Z4M4_9ORYZ</name>
<evidence type="ECO:0000256" key="1">
    <source>
        <dbReference type="SAM" id="MobiDB-lite"/>
    </source>
</evidence>
<accession>A0A0D9Z4M4</accession>
<dbReference type="Proteomes" id="UP000026961">
    <property type="component" value="Chromosome 3"/>
</dbReference>
<dbReference type="Gramene" id="OGLUM03G10330.1">
    <property type="protein sequence ID" value="OGLUM03G10330.1"/>
    <property type="gene ID" value="OGLUM03G10330"/>
</dbReference>
<dbReference type="HOGENOM" id="CLU_2761899_0_0_1"/>
<evidence type="ECO:0000313" key="3">
    <source>
        <dbReference type="Proteomes" id="UP000026961"/>
    </source>
</evidence>
<dbReference type="AlphaFoldDB" id="A0A0D9Z4M4"/>
<sequence>MDRVRDDEEESKQRDWNGPVMASRSARSRLQERKVQPPAASPGLSIDATTCIILHLNWTWFYWSQFMMAH</sequence>
<reference evidence="2" key="1">
    <citation type="submission" date="2015-04" db="UniProtKB">
        <authorList>
            <consortium name="EnsemblPlants"/>
        </authorList>
    </citation>
    <scope>IDENTIFICATION</scope>
</reference>